<evidence type="ECO:0000313" key="8">
    <source>
        <dbReference type="Proteomes" id="UP000660381"/>
    </source>
</evidence>
<feature type="domain" description="Peptidase S8/S53" evidence="6">
    <location>
        <begin position="264"/>
        <end position="624"/>
    </location>
</feature>
<gene>
    <name evidence="7" type="ORF">H6G68_15420</name>
</gene>
<protein>
    <submittedName>
        <fullName evidence="7">S8 family peptidase</fullName>
    </submittedName>
</protein>
<keyword evidence="8" id="KW-1185">Reference proteome</keyword>
<keyword evidence="4 5" id="KW-0720">Serine protease</keyword>
<dbReference type="InterPro" id="IPR015500">
    <property type="entry name" value="Peptidase_S8_subtilisin-rel"/>
</dbReference>
<keyword evidence="2 5" id="KW-0645">Protease</keyword>
<sequence length="836" mass="93915">MVSQFEHLKLPRIINIELPRRRHRGGGGGEKRTDFIEHGKRLLDQISGLTEPTNQNSNPFRLDPKLIFKIKAAKKLSDDLVNQIALNILAREPDKAIVVFSSDMELIQFKKRLENYSQITEGHEYSYLGAIDELVPLEREDRIGRLLELKPVQSNELAALDLELWHTGDRKEMKASLEHIAETLKYFSSDIAPVRMSDSYVGDYLCIARIKVTYEVLEFLLELETVKEIDRPPQPAFERTADYNLPISSFPEVVSPPEENCGILVIDSGVQRGHPLIAPVLGEAEVFPDAKRQFIKGGADDVHGHGTSVAGIAIYGDVENCIKQLSFDPTAWLFSARVTDENCKYDEDLLVETQLDQAIQAFVEQYPNCKVINISLGNAEQIYIDGMKQFRLAAKIDEIAYQYQHKNIIFVISAGNTEPPHEEAKSDEQLRTDYPNYLLNQNARIIDPATSAIALTVGSLSYGRGSITEPSDVRRQAIAKSPKYPSPFTRTGFGVDGMIKPDVVDFGGDTVIDLKYREGLNLPKTKLRLSDTVAGVSVVTLCKDLSSLFHICSGTSFAAPRVANIAAQLFTKYPNASSNLIRALIVNSAVLPKEIPDQFQWNSKQSQGEKTKQIEKQLAIYGYGQTDLERAMYSAENYVVLSEDNIFIPVGKFHIYEIPQLPEEFFDVKGTRTLSITLAFDPPTRPTRGDSYLGVTMEFNLFKGIDRESIVNAYVDASKSGSPDKFTEISLENLNKKHKGKSIITELSPSSTLRKKGTVQRGQVEITANAKKYNNLPMNLVVSCNRKWANPDEIEMQRYALVACISHSDSQVNLYNRLQLQITERNREQERQRGRV</sequence>
<comment type="caution">
    <text evidence="7">The sequence shown here is derived from an EMBL/GenBank/DDBJ whole genome shotgun (WGS) entry which is preliminary data.</text>
</comment>
<feature type="active site" description="Charge relay system" evidence="5">
    <location>
        <position position="556"/>
    </location>
</feature>
<proteinExistence type="inferred from homology"/>
<evidence type="ECO:0000259" key="6">
    <source>
        <dbReference type="Pfam" id="PF00082"/>
    </source>
</evidence>
<dbReference type="Proteomes" id="UP000660381">
    <property type="component" value="Unassembled WGS sequence"/>
</dbReference>
<accession>A0ABR8J6B7</accession>
<evidence type="ECO:0000256" key="1">
    <source>
        <dbReference type="ARBA" id="ARBA00011073"/>
    </source>
</evidence>
<feature type="active site" description="Charge relay system" evidence="5">
    <location>
        <position position="305"/>
    </location>
</feature>
<comment type="similarity">
    <text evidence="1 5">Belongs to the peptidase S8 family.</text>
</comment>
<evidence type="ECO:0000256" key="4">
    <source>
        <dbReference type="ARBA" id="ARBA00022825"/>
    </source>
</evidence>
<evidence type="ECO:0000256" key="3">
    <source>
        <dbReference type="ARBA" id="ARBA00022801"/>
    </source>
</evidence>
<dbReference type="SUPFAM" id="SSF52743">
    <property type="entry name" value="Subtilisin-like"/>
    <property type="match status" value="1"/>
</dbReference>
<organism evidence="7 8">
    <name type="scientific">Anabaena catenula FACHB-362</name>
    <dbReference type="NCBI Taxonomy" id="2692877"/>
    <lineage>
        <taxon>Bacteria</taxon>
        <taxon>Bacillati</taxon>
        <taxon>Cyanobacteriota</taxon>
        <taxon>Cyanophyceae</taxon>
        <taxon>Nostocales</taxon>
        <taxon>Nostocaceae</taxon>
        <taxon>Anabaena</taxon>
    </lineage>
</organism>
<dbReference type="Gene3D" id="3.40.50.200">
    <property type="entry name" value="Peptidase S8/S53 domain"/>
    <property type="match status" value="1"/>
</dbReference>
<dbReference type="InterPro" id="IPR034074">
    <property type="entry name" value="Y4bN_pept_dom"/>
</dbReference>
<reference evidence="7 8" key="1">
    <citation type="journal article" date="2020" name="ISME J.">
        <title>Comparative genomics reveals insights into cyanobacterial evolution and habitat adaptation.</title>
        <authorList>
            <person name="Chen M.Y."/>
            <person name="Teng W.K."/>
            <person name="Zhao L."/>
            <person name="Hu C.X."/>
            <person name="Zhou Y.K."/>
            <person name="Han B.P."/>
            <person name="Song L.R."/>
            <person name="Shu W.S."/>
        </authorList>
    </citation>
    <scope>NUCLEOTIDE SEQUENCE [LARGE SCALE GENOMIC DNA]</scope>
    <source>
        <strain evidence="7 8">FACHB-362</strain>
    </source>
</reference>
<dbReference type="PANTHER" id="PTHR43806:SF11">
    <property type="entry name" value="CEREVISIN-RELATED"/>
    <property type="match status" value="1"/>
</dbReference>
<dbReference type="PROSITE" id="PS51892">
    <property type="entry name" value="SUBTILASE"/>
    <property type="match status" value="1"/>
</dbReference>
<dbReference type="PANTHER" id="PTHR43806">
    <property type="entry name" value="PEPTIDASE S8"/>
    <property type="match status" value="1"/>
</dbReference>
<dbReference type="InterPro" id="IPR050131">
    <property type="entry name" value="Peptidase_S8_subtilisin-like"/>
</dbReference>
<dbReference type="Pfam" id="PF00082">
    <property type="entry name" value="Peptidase_S8"/>
    <property type="match status" value="1"/>
</dbReference>
<dbReference type="InterPro" id="IPR036852">
    <property type="entry name" value="Peptidase_S8/S53_dom_sf"/>
</dbReference>
<evidence type="ECO:0000313" key="7">
    <source>
        <dbReference type="EMBL" id="MBD2693123.1"/>
    </source>
</evidence>
<dbReference type="CDD" id="cd04847">
    <property type="entry name" value="Peptidases_S8_Subtilisin_like_2"/>
    <property type="match status" value="1"/>
</dbReference>
<keyword evidence="3 5" id="KW-0378">Hydrolase</keyword>
<feature type="active site" description="Charge relay system" evidence="5">
    <location>
        <position position="267"/>
    </location>
</feature>
<dbReference type="PRINTS" id="PR00723">
    <property type="entry name" value="SUBTILISIN"/>
</dbReference>
<name>A0ABR8J6B7_9NOST</name>
<dbReference type="EMBL" id="JACJTQ010000022">
    <property type="protein sequence ID" value="MBD2693123.1"/>
    <property type="molecule type" value="Genomic_DNA"/>
</dbReference>
<dbReference type="InterPro" id="IPR000209">
    <property type="entry name" value="Peptidase_S8/S53_dom"/>
</dbReference>
<evidence type="ECO:0000256" key="2">
    <source>
        <dbReference type="ARBA" id="ARBA00022670"/>
    </source>
</evidence>
<evidence type="ECO:0000256" key="5">
    <source>
        <dbReference type="PROSITE-ProRule" id="PRU01240"/>
    </source>
</evidence>